<accession>A0A5D2CU27</accession>
<feature type="compositionally biased region" description="Basic and acidic residues" evidence="1">
    <location>
        <begin position="9"/>
        <end position="18"/>
    </location>
</feature>
<proteinExistence type="predicted"/>
<organism evidence="2 3">
    <name type="scientific">Gossypium darwinii</name>
    <name type="common">Darwin's cotton</name>
    <name type="synonym">Gossypium barbadense var. darwinii</name>
    <dbReference type="NCBI Taxonomy" id="34276"/>
    <lineage>
        <taxon>Eukaryota</taxon>
        <taxon>Viridiplantae</taxon>
        <taxon>Streptophyta</taxon>
        <taxon>Embryophyta</taxon>
        <taxon>Tracheophyta</taxon>
        <taxon>Spermatophyta</taxon>
        <taxon>Magnoliopsida</taxon>
        <taxon>eudicotyledons</taxon>
        <taxon>Gunneridae</taxon>
        <taxon>Pentapetalae</taxon>
        <taxon>rosids</taxon>
        <taxon>malvids</taxon>
        <taxon>Malvales</taxon>
        <taxon>Malvaceae</taxon>
        <taxon>Malvoideae</taxon>
        <taxon>Gossypium</taxon>
    </lineage>
</organism>
<gene>
    <name evidence="2" type="ORF">ES288_D05G419300v1</name>
</gene>
<dbReference type="Proteomes" id="UP000323506">
    <property type="component" value="Chromosome D05"/>
</dbReference>
<evidence type="ECO:0000313" key="2">
    <source>
        <dbReference type="EMBL" id="TYG71702.1"/>
    </source>
</evidence>
<dbReference type="EMBL" id="CM017705">
    <property type="protein sequence ID" value="TYG71702.1"/>
    <property type="molecule type" value="Genomic_DNA"/>
</dbReference>
<reference evidence="2 3" key="1">
    <citation type="submission" date="2019-06" db="EMBL/GenBank/DDBJ databases">
        <title>WGS assembly of Gossypium darwinii.</title>
        <authorList>
            <person name="Chen Z.J."/>
            <person name="Sreedasyam A."/>
            <person name="Ando A."/>
            <person name="Song Q."/>
            <person name="De L."/>
            <person name="Hulse-Kemp A."/>
            <person name="Ding M."/>
            <person name="Ye W."/>
            <person name="Kirkbride R."/>
            <person name="Jenkins J."/>
            <person name="Plott C."/>
            <person name="Lovell J."/>
            <person name="Lin Y.-M."/>
            <person name="Vaughn R."/>
            <person name="Liu B."/>
            <person name="Li W."/>
            <person name="Simpson S."/>
            <person name="Scheffler B."/>
            <person name="Saski C."/>
            <person name="Grover C."/>
            <person name="Hu G."/>
            <person name="Conover J."/>
            <person name="Carlson J."/>
            <person name="Shu S."/>
            <person name="Boston L."/>
            <person name="Williams M."/>
            <person name="Peterson D."/>
            <person name="Mcgee K."/>
            <person name="Jones D."/>
            <person name="Wendel J."/>
            <person name="Stelly D."/>
            <person name="Grimwood J."/>
            <person name="Schmutz J."/>
        </authorList>
    </citation>
    <scope>NUCLEOTIDE SEQUENCE [LARGE SCALE GENOMIC DNA]</scope>
    <source>
        <strain evidence="2">1808015.09</strain>
    </source>
</reference>
<protein>
    <submittedName>
        <fullName evidence="2">Uncharacterized protein</fullName>
    </submittedName>
</protein>
<sequence>MGRGHGTKRRGEREELRPLLEPTSGDGESPSTAGLGADSGNLLFSFFTRGRPVVGEPWAVAACEEVERRALLEPGHAALGLWVSFDG</sequence>
<dbReference type="AlphaFoldDB" id="A0A5D2CU27"/>
<evidence type="ECO:0000313" key="3">
    <source>
        <dbReference type="Proteomes" id="UP000323506"/>
    </source>
</evidence>
<evidence type="ECO:0000256" key="1">
    <source>
        <dbReference type="SAM" id="MobiDB-lite"/>
    </source>
</evidence>
<keyword evidence="3" id="KW-1185">Reference proteome</keyword>
<feature type="region of interest" description="Disordered" evidence="1">
    <location>
        <begin position="1"/>
        <end position="36"/>
    </location>
</feature>
<name>A0A5D2CU27_GOSDA</name>